<gene>
    <name evidence="1" type="ORF">rsdtw13_25180</name>
</gene>
<organism evidence="1 2">
    <name type="scientific">Inconstantimicrobium mannanitabidum</name>
    <dbReference type="NCBI Taxonomy" id="1604901"/>
    <lineage>
        <taxon>Bacteria</taxon>
        <taxon>Bacillati</taxon>
        <taxon>Bacillota</taxon>
        <taxon>Clostridia</taxon>
        <taxon>Eubacteriales</taxon>
        <taxon>Clostridiaceae</taxon>
        <taxon>Inconstantimicrobium</taxon>
    </lineage>
</organism>
<reference evidence="1" key="1">
    <citation type="journal article" date="2025" name="Int. J. Syst. Evol. Microbiol.">
        <title>Inconstantimicrobium mannanitabidum sp. nov., a novel member of the family Clostridiaceae isolated from anoxic soil under the treatment of reductive soil disinfestation.</title>
        <authorList>
            <person name="Ueki A."/>
            <person name="Tonouchi A."/>
            <person name="Honma S."/>
            <person name="Kaku N."/>
            <person name="Ueki K."/>
        </authorList>
    </citation>
    <scope>NUCLEOTIDE SEQUENCE</scope>
    <source>
        <strain evidence="1">TW13</strain>
    </source>
</reference>
<accession>A0ACB5RDB2</accession>
<evidence type="ECO:0000313" key="1">
    <source>
        <dbReference type="EMBL" id="GKX67260.1"/>
    </source>
</evidence>
<dbReference type="Proteomes" id="UP001058074">
    <property type="component" value="Unassembled WGS sequence"/>
</dbReference>
<evidence type="ECO:0000313" key="2">
    <source>
        <dbReference type="Proteomes" id="UP001058074"/>
    </source>
</evidence>
<proteinExistence type="predicted"/>
<protein>
    <submittedName>
        <fullName evidence="1">LysR family transcriptional regulator</fullName>
    </submittedName>
</protein>
<keyword evidence="2" id="KW-1185">Reference proteome</keyword>
<comment type="caution">
    <text evidence="1">The sequence shown here is derived from an EMBL/GenBank/DDBJ whole genome shotgun (WGS) entry which is preliminary data.</text>
</comment>
<dbReference type="EMBL" id="BROD01000001">
    <property type="protein sequence ID" value="GKX67260.1"/>
    <property type="molecule type" value="Genomic_DNA"/>
</dbReference>
<name>A0ACB5RDB2_9CLOT</name>
<sequence length="293" mass="33570">MDIKQLKYFLTIADEEQITSAAKKLHISQPPLSYQLKNLEEELGVKLLERGSRKIHLTPAGRILRNRAEQIIQLTDATSREIMDLKNGFQGTLALGTVSSSGYTLLDTRLKVFHKTYPHINFELYEGNTYKIIEYLNCGLIEVGIVRTPFNMSNFDYITAEEEPMIAVMREELDAFKNIDTISIEDLKEKPLIIYKRFESLIKERCNAHGFEPLFFCKNEDARTTLSWADAGLGIGIMPKSAFNSMNNSDLKYKIIDDPLLNTQIAAIYLKDKYISTSAQHFLEVFENSKKYC</sequence>